<dbReference type="SUPFAM" id="SSF56112">
    <property type="entry name" value="Protein kinase-like (PK-like)"/>
    <property type="match status" value="1"/>
</dbReference>
<protein>
    <recommendedName>
        <fullName evidence="2">Protein kinase domain-containing protein</fullName>
    </recommendedName>
</protein>
<reference evidence="3" key="1">
    <citation type="submission" date="2023-03" db="EMBL/GenBank/DDBJ databases">
        <title>Massive genome expansion in bonnet fungi (Mycena s.s.) driven by repeated elements and novel gene families across ecological guilds.</title>
        <authorList>
            <consortium name="Lawrence Berkeley National Laboratory"/>
            <person name="Harder C.B."/>
            <person name="Miyauchi S."/>
            <person name="Viragh M."/>
            <person name="Kuo A."/>
            <person name="Thoen E."/>
            <person name="Andreopoulos B."/>
            <person name="Lu D."/>
            <person name="Skrede I."/>
            <person name="Drula E."/>
            <person name="Henrissat B."/>
            <person name="Morin E."/>
            <person name="Kohler A."/>
            <person name="Barry K."/>
            <person name="LaButti K."/>
            <person name="Morin E."/>
            <person name="Salamov A."/>
            <person name="Lipzen A."/>
            <person name="Mereny Z."/>
            <person name="Hegedus B."/>
            <person name="Baldrian P."/>
            <person name="Stursova M."/>
            <person name="Weitz H."/>
            <person name="Taylor A."/>
            <person name="Grigoriev I.V."/>
            <person name="Nagy L.G."/>
            <person name="Martin F."/>
            <person name="Kauserud H."/>
        </authorList>
    </citation>
    <scope>NUCLEOTIDE SEQUENCE</scope>
    <source>
        <strain evidence="3">CBHHK002</strain>
    </source>
</reference>
<evidence type="ECO:0000313" key="4">
    <source>
        <dbReference type="Proteomes" id="UP001218218"/>
    </source>
</evidence>
<organism evidence="3 4">
    <name type="scientific">Mycena albidolilacea</name>
    <dbReference type="NCBI Taxonomy" id="1033008"/>
    <lineage>
        <taxon>Eukaryota</taxon>
        <taxon>Fungi</taxon>
        <taxon>Dikarya</taxon>
        <taxon>Basidiomycota</taxon>
        <taxon>Agaricomycotina</taxon>
        <taxon>Agaricomycetes</taxon>
        <taxon>Agaricomycetidae</taxon>
        <taxon>Agaricales</taxon>
        <taxon>Marasmiineae</taxon>
        <taxon>Mycenaceae</taxon>
        <taxon>Mycena</taxon>
    </lineage>
</organism>
<accession>A0AAD7AJ55</accession>
<name>A0AAD7AJ55_9AGAR</name>
<evidence type="ECO:0000313" key="3">
    <source>
        <dbReference type="EMBL" id="KAJ7359724.1"/>
    </source>
</evidence>
<proteinExistence type="predicted"/>
<feature type="chain" id="PRO_5041911625" description="Protein kinase domain-containing protein" evidence="1">
    <location>
        <begin position="21"/>
        <end position="191"/>
    </location>
</feature>
<feature type="non-terminal residue" evidence="3">
    <location>
        <position position="191"/>
    </location>
</feature>
<dbReference type="GO" id="GO:0005524">
    <property type="term" value="F:ATP binding"/>
    <property type="evidence" value="ECO:0007669"/>
    <property type="project" value="InterPro"/>
</dbReference>
<feature type="signal peptide" evidence="1">
    <location>
        <begin position="1"/>
        <end position="20"/>
    </location>
</feature>
<dbReference type="AlphaFoldDB" id="A0AAD7AJ55"/>
<evidence type="ECO:0000256" key="1">
    <source>
        <dbReference type="SAM" id="SignalP"/>
    </source>
</evidence>
<dbReference type="PROSITE" id="PS50011">
    <property type="entry name" value="PROTEIN_KINASE_DOM"/>
    <property type="match status" value="1"/>
</dbReference>
<dbReference type="InterPro" id="IPR011009">
    <property type="entry name" value="Kinase-like_dom_sf"/>
</dbReference>
<keyword evidence="1" id="KW-0732">Signal</keyword>
<dbReference type="Gene3D" id="1.10.510.10">
    <property type="entry name" value="Transferase(Phosphotransferase) domain 1"/>
    <property type="match status" value="1"/>
</dbReference>
<keyword evidence="4" id="KW-1185">Reference proteome</keyword>
<dbReference type="EMBL" id="JARIHO010000006">
    <property type="protein sequence ID" value="KAJ7359724.1"/>
    <property type="molecule type" value="Genomic_DNA"/>
</dbReference>
<feature type="domain" description="Protein kinase" evidence="2">
    <location>
        <begin position="1"/>
        <end position="191"/>
    </location>
</feature>
<sequence length="191" mass="21634">FDLGMAKLIILHLLRLCGSAYMHSRGLVHTDLRPKSIFFSTEMQATDMERWMKDDPSRRYPPGIPPVMSQHGVVQAAVSQPLPLISDETAHHATYVITDFSSTMPSKLHDDRQISARIMRAPEAYLWWAVHASGHMVVWMSGSLRIVHDMDCLKFDEDENVLYQMLLYTGESTFRAAKLSVCSSSPSRPNI</sequence>
<gene>
    <name evidence="3" type="ORF">DFH08DRAFT_686508</name>
</gene>
<evidence type="ECO:0000259" key="2">
    <source>
        <dbReference type="PROSITE" id="PS50011"/>
    </source>
</evidence>
<dbReference type="InterPro" id="IPR000719">
    <property type="entry name" value="Prot_kinase_dom"/>
</dbReference>
<dbReference type="GO" id="GO:0004672">
    <property type="term" value="F:protein kinase activity"/>
    <property type="evidence" value="ECO:0007669"/>
    <property type="project" value="InterPro"/>
</dbReference>
<dbReference type="Proteomes" id="UP001218218">
    <property type="component" value="Unassembled WGS sequence"/>
</dbReference>
<comment type="caution">
    <text evidence="3">The sequence shown here is derived from an EMBL/GenBank/DDBJ whole genome shotgun (WGS) entry which is preliminary data.</text>
</comment>